<evidence type="ECO:0000313" key="2">
    <source>
        <dbReference type="Proteomes" id="UP000002499"/>
    </source>
</evidence>
<evidence type="ECO:0000313" key="1">
    <source>
        <dbReference type="EMBL" id="EFY86947.1"/>
    </source>
</evidence>
<dbReference type="eggNOG" id="ENOG502S2IV">
    <property type="taxonomic scope" value="Eukaryota"/>
</dbReference>
<organism evidence="2">
    <name type="scientific">Metarhizium acridum (strain CQMa 102)</name>
    <dbReference type="NCBI Taxonomy" id="655827"/>
    <lineage>
        <taxon>Eukaryota</taxon>
        <taxon>Fungi</taxon>
        <taxon>Dikarya</taxon>
        <taxon>Ascomycota</taxon>
        <taxon>Pezizomycotina</taxon>
        <taxon>Sordariomycetes</taxon>
        <taxon>Hypocreomycetidae</taxon>
        <taxon>Hypocreales</taxon>
        <taxon>Clavicipitaceae</taxon>
        <taxon>Metarhizium</taxon>
    </lineage>
</organism>
<reference evidence="1 2" key="1">
    <citation type="journal article" date="2011" name="PLoS Genet.">
        <title>Genome sequencing and comparative transcriptomics of the model entomopathogenic fungi Metarhizium anisopliae and M. acridum.</title>
        <authorList>
            <person name="Gao Q."/>
            <person name="Jin K."/>
            <person name="Ying S.H."/>
            <person name="Zhang Y."/>
            <person name="Xiao G."/>
            <person name="Shang Y."/>
            <person name="Duan Z."/>
            <person name="Hu X."/>
            <person name="Xie X.Q."/>
            <person name="Zhou G."/>
            <person name="Peng G."/>
            <person name="Luo Z."/>
            <person name="Huang W."/>
            <person name="Wang B."/>
            <person name="Fang W."/>
            <person name="Wang S."/>
            <person name="Zhong Y."/>
            <person name="Ma L.J."/>
            <person name="St Leger R.J."/>
            <person name="Zhao G.P."/>
            <person name="Pei Y."/>
            <person name="Feng M.G."/>
            <person name="Xia Y."/>
            <person name="Wang C."/>
        </authorList>
    </citation>
    <scope>NUCLEOTIDE SEQUENCE [LARGE SCALE GENOMIC DNA]</scope>
    <source>
        <strain evidence="1 2">CQMa 102</strain>
    </source>
</reference>
<proteinExistence type="predicted"/>
<dbReference type="STRING" id="655827.E9EAR3"/>
<dbReference type="InParanoid" id="E9EAR3"/>
<dbReference type="PANTHER" id="PTHR34776">
    <property type="entry name" value="F17F16.3 PROTEIN"/>
    <property type="match status" value="1"/>
</dbReference>
<dbReference type="HOGENOM" id="CLU_1115969_0_0_1"/>
<dbReference type="GeneID" id="19251272"/>
<dbReference type="EMBL" id="GL698535">
    <property type="protein sequence ID" value="EFY86947.1"/>
    <property type="molecule type" value="Genomic_DNA"/>
</dbReference>
<gene>
    <name evidence="1" type="ORF">MAC_06961</name>
</gene>
<protein>
    <recommendedName>
        <fullName evidence="3">BTB domain transcription factor</fullName>
    </recommendedName>
</protein>
<dbReference type="Proteomes" id="UP000002499">
    <property type="component" value="Unassembled WGS sequence"/>
</dbReference>
<dbReference type="OrthoDB" id="1028014at2759"/>
<accession>E9EAR3</accession>
<evidence type="ECO:0008006" key="3">
    <source>
        <dbReference type="Google" id="ProtNLM"/>
    </source>
</evidence>
<name>E9EAR3_METAQ</name>
<dbReference type="RefSeq" id="XP_007813301.1">
    <property type="nucleotide sequence ID" value="XM_007815110.1"/>
</dbReference>
<sequence>MAAKQSADSCAILEAGVFSLLIRGRVGTGPSNGVNDMNSIARSYILLHPIARAERPVKKTLANKNSARVLILPKKALPSKGERFMAFVAKANASDDGVEDELATPADYETKTSGIRHTPAAIKVCEGTYTLSSAAGGRKTHLVYAITQPETLSKFLREHLKVQDRGSFLISTRNPTYEGPANVQLPAGPEFSEEILSHFRSLRWIPSTPDHLDYANAQVLLIGEKSVVDEDRESEDVDRELEVKVEDVDMI</sequence>
<keyword evidence="2" id="KW-1185">Reference proteome</keyword>
<dbReference type="AlphaFoldDB" id="E9EAR3"/>
<dbReference type="PANTHER" id="PTHR34776:SF1">
    <property type="entry name" value="F17F16.3 PROTEIN"/>
    <property type="match status" value="1"/>
</dbReference>
<dbReference type="KEGG" id="maw:19251272"/>